<feature type="domain" description="Aminotransferase class I/classII large" evidence="1">
    <location>
        <begin position="44"/>
        <end position="438"/>
    </location>
</feature>
<keyword evidence="2" id="KW-0032">Aminotransferase</keyword>
<dbReference type="InterPro" id="IPR004839">
    <property type="entry name" value="Aminotransferase_I/II_large"/>
</dbReference>
<dbReference type="SUPFAM" id="SSF53383">
    <property type="entry name" value="PLP-dependent transferases"/>
    <property type="match status" value="1"/>
</dbReference>
<dbReference type="GO" id="GO:0030170">
    <property type="term" value="F:pyridoxal phosphate binding"/>
    <property type="evidence" value="ECO:0007669"/>
    <property type="project" value="InterPro"/>
</dbReference>
<gene>
    <name evidence="2" type="ORF">CMQ_5667</name>
</gene>
<dbReference type="PANTHER" id="PTHR42858">
    <property type="entry name" value="AMINOTRANSFERASE"/>
    <property type="match status" value="1"/>
</dbReference>
<dbReference type="Gene3D" id="3.90.1150.10">
    <property type="entry name" value="Aspartate Aminotransferase, domain 1"/>
    <property type="match status" value="1"/>
</dbReference>
<dbReference type="InterPro" id="IPR015422">
    <property type="entry name" value="PyrdxlP-dep_Trfase_small"/>
</dbReference>
<dbReference type="Pfam" id="PF00155">
    <property type="entry name" value="Aminotran_1_2"/>
    <property type="match status" value="1"/>
</dbReference>
<dbReference type="GO" id="GO:0047536">
    <property type="term" value="F:2-aminoadipate transaminase activity"/>
    <property type="evidence" value="ECO:0007669"/>
    <property type="project" value="TreeGrafter"/>
</dbReference>
<dbReference type="HOGENOM" id="CLU_017584_0_6_1"/>
<sequence>MTEAATAEKPLINFLRGWPHASLLAADRLRMAASHVLAAPELMADSLLYGPDPGYEPLREQLAVYLSAAFGAHGAPADPKRICITGGASQNVANVLLSFTDPVFTAVVWVCAPCYHLACPIFDDAGFAGRLRAVAEDDEGIDVVRLEEGMAQLEEGTTRASAAAKQHLPPDRKAYRHVIYVVPTSANPSGRTMTLARRQALVRLARRHDALILADDVYDLLQWPVADESSSASVALPPTLPRLVDVDRMLPLDHDHSHDQSSIRFGNVVSNGSFSKLVGPGVRTGWAEATPDFVYGLSQTGNTRSGGAPSQLTASIVCEMMRSGGLDAHLSHVVRPALQRRHRTLVTAVETHLCDHVQIENRQANTYGGYFLWLRLRRQDIAAAELAARAMAAENLVVPPGSMFRVKGDEAAAPFDHHLRLCFAWEDEDRLDEGVRRLARVFRDWDAQPATTTTNDLSESFTDTFK</sequence>
<dbReference type="CDD" id="cd00609">
    <property type="entry name" value="AAT_like"/>
    <property type="match status" value="1"/>
</dbReference>
<evidence type="ECO:0000313" key="2">
    <source>
        <dbReference type="EMBL" id="EFW99246.1"/>
    </source>
</evidence>
<dbReference type="InterPro" id="IPR015421">
    <property type="entry name" value="PyrdxlP-dep_Trfase_major"/>
</dbReference>
<dbReference type="PANTHER" id="PTHR42858:SF1">
    <property type="entry name" value="LD15494P"/>
    <property type="match status" value="1"/>
</dbReference>
<dbReference type="Proteomes" id="UP000007796">
    <property type="component" value="Unassembled WGS sequence"/>
</dbReference>
<accession>F0XSQ9</accession>
<organism evidence="3">
    <name type="scientific">Grosmannia clavigera (strain kw1407 / UAMH 11150)</name>
    <name type="common">Blue stain fungus</name>
    <name type="synonym">Graphiocladiella clavigera</name>
    <dbReference type="NCBI Taxonomy" id="655863"/>
    <lineage>
        <taxon>Eukaryota</taxon>
        <taxon>Fungi</taxon>
        <taxon>Dikarya</taxon>
        <taxon>Ascomycota</taxon>
        <taxon>Pezizomycotina</taxon>
        <taxon>Sordariomycetes</taxon>
        <taxon>Sordariomycetidae</taxon>
        <taxon>Ophiostomatales</taxon>
        <taxon>Ophiostomataceae</taxon>
        <taxon>Leptographium</taxon>
    </lineage>
</organism>
<evidence type="ECO:0000313" key="3">
    <source>
        <dbReference type="Proteomes" id="UP000007796"/>
    </source>
</evidence>
<keyword evidence="2" id="KW-0808">Transferase</keyword>
<dbReference type="EMBL" id="GL629997">
    <property type="protein sequence ID" value="EFW99246.1"/>
    <property type="molecule type" value="Genomic_DNA"/>
</dbReference>
<dbReference type="InterPro" id="IPR015424">
    <property type="entry name" value="PyrdxlP-dep_Trfase"/>
</dbReference>
<protein>
    <submittedName>
        <fullName evidence="2">Aminotransferase, class i/classii</fullName>
    </submittedName>
</protein>
<dbReference type="GeneID" id="25979014"/>
<reference evidence="2 3" key="1">
    <citation type="journal article" date="2011" name="Proc. Natl. Acad. Sci. U.S.A.">
        <title>Genome and transcriptome analyses of the mountain pine beetle-fungal symbiont Grosmannia clavigera, a lodgepole pine pathogen.</title>
        <authorList>
            <person name="DiGuistini S."/>
            <person name="Wang Y."/>
            <person name="Liao N.Y."/>
            <person name="Taylor G."/>
            <person name="Tanguay P."/>
            <person name="Feau N."/>
            <person name="Henrissat B."/>
            <person name="Chan S.K."/>
            <person name="Hesse-Orce U."/>
            <person name="Alamouti S.M."/>
            <person name="Tsui C.K.M."/>
            <person name="Docking R.T."/>
            <person name="Levasseur A."/>
            <person name="Haridas S."/>
            <person name="Robertson G."/>
            <person name="Birol I."/>
            <person name="Holt R.A."/>
            <person name="Marra M.A."/>
            <person name="Hamelin R.C."/>
            <person name="Hirst M."/>
            <person name="Jones S.J.M."/>
            <person name="Bohlmann J."/>
            <person name="Breuil C."/>
        </authorList>
    </citation>
    <scope>NUCLEOTIDE SEQUENCE [LARGE SCALE GENOMIC DNA]</scope>
    <source>
        <strain evidence="3">kw1407 / UAMH 11150</strain>
    </source>
</reference>
<dbReference type="eggNOG" id="KOG0634">
    <property type="taxonomic scope" value="Eukaryota"/>
</dbReference>
<dbReference type="AlphaFoldDB" id="F0XSQ9"/>
<dbReference type="Gene3D" id="3.40.640.10">
    <property type="entry name" value="Type I PLP-dependent aspartate aminotransferase-like (Major domain)"/>
    <property type="match status" value="1"/>
</dbReference>
<name>F0XSQ9_GROCL</name>
<dbReference type="InParanoid" id="F0XSQ9"/>
<dbReference type="STRING" id="655863.F0XSQ9"/>
<proteinExistence type="predicted"/>
<evidence type="ECO:0000259" key="1">
    <source>
        <dbReference type="Pfam" id="PF00155"/>
    </source>
</evidence>
<keyword evidence="3" id="KW-1185">Reference proteome</keyword>
<dbReference type="FunCoup" id="F0XSQ9">
    <property type="interactions" value="51"/>
</dbReference>
<dbReference type="FunFam" id="3.40.640.10:FF:000080">
    <property type="entry name" value="Aminotransferase, putative"/>
    <property type="match status" value="1"/>
</dbReference>
<dbReference type="RefSeq" id="XP_014168729.1">
    <property type="nucleotide sequence ID" value="XM_014313254.1"/>
</dbReference>
<dbReference type="OrthoDB" id="7042322at2759"/>